<reference evidence="2" key="1">
    <citation type="submission" date="2023-12" db="EMBL/GenBank/DDBJ databases">
        <title>Genome assembly of Anisodus tanguticus.</title>
        <authorList>
            <person name="Wang Y.-J."/>
        </authorList>
    </citation>
    <scope>NUCLEOTIDE SEQUENCE</scope>
    <source>
        <strain evidence="2">KB-2021</strain>
        <tissue evidence="2">Leaf</tissue>
    </source>
</reference>
<accession>A0AAE1V205</accession>
<comment type="caution">
    <text evidence="2">The sequence shown here is derived from an EMBL/GenBank/DDBJ whole genome shotgun (WGS) entry which is preliminary data.</text>
</comment>
<dbReference type="EMBL" id="JAVYJV010000019">
    <property type="protein sequence ID" value="KAK4345040.1"/>
    <property type="molecule type" value="Genomic_DNA"/>
</dbReference>
<protein>
    <submittedName>
        <fullName evidence="2">Uncharacterized protein</fullName>
    </submittedName>
</protein>
<dbReference type="AlphaFoldDB" id="A0AAE1V205"/>
<keyword evidence="3" id="KW-1185">Reference proteome</keyword>
<name>A0AAE1V205_9SOLA</name>
<feature type="region of interest" description="Disordered" evidence="1">
    <location>
        <begin position="1"/>
        <end position="22"/>
    </location>
</feature>
<dbReference type="Proteomes" id="UP001291623">
    <property type="component" value="Unassembled WGS sequence"/>
</dbReference>
<evidence type="ECO:0000313" key="3">
    <source>
        <dbReference type="Proteomes" id="UP001291623"/>
    </source>
</evidence>
<proteinExistence type="predicted"/>
<evidence type="ECO:0000313" key="2">
    <source>
        <dbReference type="EMBL" id="KAK4345040.1"/>
    </source>
</evidence>
<sequence>MTVGIKSSPASSTAESGTGGRMRWLISSMVGSRKKGCMDNQKSTLREAEKAEKVMHLICWGPK</sequence>
<evidence type="ECO:0000256" key="1">
    <source>
        <dbReference type="SAM" id="MobiDB-lite"/>
    </source>
</evidence>
<gene>
    <name evidence="2" type="ORF">RND71_035216</name>
</gene>
<organism evidence="2 3">
    <name type="scientific">Anisodus tanguticus</name>
    <dbReference type="NCBI Taxonomy" id="243964"/>
    <lineage>
        <taxon>Eukaryota</taxon>
        <taxon>Viridiplantae</taxon>
        <taxon>Streptophyta</taxon>
        <taxon>Embryophyta</taxon>
        <taxon>Tracheophyta</taxon>
        <taxon>Spermatophyta</taxon>
        <taxon>Magnoliopsida</taxon>
        <taxon>eudicotyledons</taxon>
        <taxon>Gunneridae</taxon>
        <taxon>Pentapetalae</taxon>
        <taxon>asterids</taxon>
        <taxon>lamiids</taxon>
        <taxon>Solanales</taxon>
        <taxon>Solanaceae</taxon>
        <taxon>Solanoideae</taxon>
        <taxon>Hyoscyameae</taxon>
        <taxon>Anisodus</taxon>
    </lineage>
</organism>